<feature type="region of interest" description="Disordered" evidence="1">
    <location>
        <begin position="128"/>
        <end position="152"/>
    </location>
</feature>
<reference evidence="2" key="1">
    <citation type="submission" date="2023-03" db="EMBL/GenBank/DDBJ databases">
        <title>Chromosome-scale reference genome and RAD-based genetic map of yellow starthistle (Centaurea solstitialis) reveal putative structural variation and QTLs associated with invader traits.</title>
        <authorList>
            <person name="Reatini B."/>
            <person name="Cang F.A."/>
            <person name="Jiang Q."/>
            <person name="Mckibben M.T.W."/>
            <person name="Barker M.S."/>
            <person name="Rieseberg L.H."/>
            <person name="Dlugosch K.M."/>
        </authorList>
    </citation>
    <scope>NUCLEOTIDE SEQUENCE</scope>
    <source>
        <strain evidence="2">CAN-66</strain>
        <tissue evidence="2">Leaf</tissue>
    </source>
</reference>
<proteinExistence type="predicted"/>
<evidence type="ECO:0000313" key="2">
    <source>
        <dbReference type="EMBL" id="KAJ9535207.1"/>
    </source>
</evidence>
<feature type="region of interest" description="Disordered" evidence="1">
    <location>
        <begin position="319"/>
        <end position="343"/>
    </location>
</feature>
<feature type="compositionally biased region" description="Basic and acidic residues" evidence="1">
    <location>
        <begin position="421"/>
        <end position="435"/>
    </location>
</feature>
<keyword evidence="3" id="KW-1185">Reference proteome</keyword>
<comment type="caution">
    <text evidence="2">The sequence shown here is derived from an EMBL/GenBank/DDBJ whole genome shotgun (WGS) entry which is preliminary data.</text>
</comment>
<dbReference type="Proteomes" id="UP001172457">
    <property type="component" value="Unassembled WGS sequence"/>
</dbReference>
<dbReference type="EMBL" id="JARYMX010000515">
    <property type="protein sequence ID" value="KAJ9535207.1"/>
    <property type="molecule type" value="Genomic_DNA"/>
</dbReference>
<evidence type="ECO:0000313" key="3">
    <source>
        <dbReference type="Proteomes" id="UP001172457"/>
    </source>
</evidence>
<name>A0AA38VQM9_9ASTR</name>
<feature type="region of interest" description="Disordered" evidence="1">
    <location>
        <begin position="87"/>
        <end position="108"/>
    </location>
</feature>
<feature type="compositionally biased region" description="Basic and acidic residues" evidence="1">
    <location>
        <begin position="319"/>
        <end position="333"/>
    </location>
</feature>
<protein>
    <submittedName>
        <fullName evidence="2">Uncharacterized protein</fullName>
    </submittedName>
</protein>
<gene>
    <name evidence="2" type="ORF">OSB04_un001713</name>
</gene>
<accession>A0AA38VQM9</accession>
<dbReference type="AlphaFoldDB" id="A0AA38VQM9"/>
<organism evidence="2 3">
    <name type="scientific">Centaurea solstitialis</name>
    <name type="common">yellow star-thistle</name>
    <dbReference type="NCBI Taxonomy" id="347529"/>
    <lineage>
        <taxon>Eukaryota</taxon>
        <taxon>Viridiplantae</taxon>
        <taxon>Streptophyta</taxon>
        <taxon>Embryophyta</taxon>
        <taxon>Tracheophyta</taxon>
        <taxon>Spermatophyta</taxon>
        <taxon>Magnoliopsida</taxon>
        <taxon>eudicotyledons</taxon>
        <taxon>Gunneridae</taxon>
        <taxon>Pentapetalae</taxon>
        <taxon>asterids</taxon>
        <taxon>campanulids</taxon>
        <taxon>Asterales</taxon>
        <taxon>Asteraceae</taxon>
        <taxon>Carduoideae</taxon>
        <taxon>Cardueae</taxon>
        <taxon>Centaureinae</taxon>
        <taxon>Centaurea</taxon>
    </lineage>
</organism>
<sequence length="543" mass="61645">MEARCDDYRGDSRECATNLPFFRATPDMDPRPKDALKKIDERTGSYDHLPWEEKFRRVIKDLEQLVQFSRQLKEAPTDDHVIKFFDEVSPPWSDSDDSDEEFSWQDNATEEYLDDDCLDELRVLLQDDLSEESSPDKSSLQQKDETMDEQSDDEFWEDFEQEGYEEQTPKEYLSPIQPKVKSPISECDDTNNKPLCCQVNPHVNQYEDPFWEASCQKQLDEPTRIMEYLKDLFPKIPNPYTHSAKKQNTNRSDKWCATLPGGSHKGKSVSPVSKWVPKTRPEEASTSEQTPNVINVSNAFDVLQEVDGGSEEGNKHVIESTKEVSTHSTHTESEPTVELLDSHDEIRSSPVTIDQESAWVSPLPTVGTIKDKGVRISEPPSKPNSGSGLSKEKGIADKPPPPLKSILKHSSRFSAASMDGGGRKEGVDNKRKGAETVRSSLEAVPNPKHGFWNIRGLNASEKQQEVRSFIRNQNLFICAILESHLRLEALSPTCERIFGRWSWITNQANSEIGTRVIVAWDASIVDDSIKKNQLSLTHFPTWY</sequence>
<evidence type="ECO:0000256" key="1">
    <source>
        <dbReference type="SAM" id="MobiDB-lite"/>
    </source>
</evidence>
<feature type="compositionally biased region" description="Acidic residues" evidence="1">
    <location>
        <begin position="94"/>
        <end position="108"/>
    </location>
</feature>
<feature type="region of interest" description="Disordered" evidence="1">
    <location>
        <begin position="370"/>
        <end position="435"/>
    </location>
</feature>
<feature type="region of interest" description="Disordered" evidence="1">
    <location>
        <begin position="259"/>
        <end position="289"/>
    </location>
</feature>